<accession>A0A6J7J333</accession>
<gene>
    <name evidence="7" type="ORF">UFOPK3674_01588</name>
</gene>
<feature type="transmembrane region" description="Helical" evidence="5">
    <location>
        <begin position="114"/>
        <end position="132"/>
    </location>
</feature>
<evidence type="ECO:0000256" key="1">
    <source>
        <dbReference type="ARBA" id="ARBA00004141"/>
    </source>
</evidence>
<feature type="transmembrane region" description="Helical" evidence="5">
    <location>
        <begin position="208"/>
        <end position="227"/>
    </location>
</feature>
<feature type="transmembrane region" description="Helical" evidence="5">
    <location>
        <begin position="15"/>
        <end position="34"/>
    </location>
</feature>
<evidence type="ECO:0000256" key="4">
    <source>
        <dbReference type="ARBA" id="ARBA00023136"/>
    </source>
</evidence>
<feature type="domain" description="NADH:quinone oxidoreductase/Mrp antiporter transmembrane" evidence="6">
    <location>
        <begin position="132"/>
        <end position="427"/>
    </location>
</feature>
<dbReference type="GO" id="GO:0016020">
    <property type="term" value="C:membrane"/>
    <property type="evidence" value="ECO:0007669"/>
    <property type="project" value="UniProtKB-SubCell"/>
</dbReference>
<evidence type="ECO:0000256" key="2">
    <source>
        <dbReference type="ARBA" id="ARBA00022692"/>
    </source>
</evidence>
<feature type="transmembrane region" description="Helical" evidence="5">
    <location>
        <begin position="138"/>
        <end position="157"/>
    </location>
</feature>
<reference evidence="7" key="1">
    <citation type="submission" date="2020-05" db="EMBL/GenBank/DDBJ databases">
        <authorList>
            <person name="Chiriac C."/>
            <person name="Salcher M."/>
            <person name="Ghai R."/>
            <person name="Kavagutti S V."/>
        </authorList>
    </citation>
    <scope>NUCLEOTIDE SEQUENCE</scope>
</reference>
<evidence type="ECO:0000313" key="7">
    <source>
        <dbReference type="EMBL" id="CAB4937625.1"/>
    </source>
</evidence>
<evidence type="ECO:0000256" key="3">
    <source>
        <dbReference type="ARBA" id="ARBA00022989"/>
    </source>
</evidence>
<comment type="subcellular location">
    <subcellularLocation>
        <location evidence="1">Membrane</location>
        <topology evidence="1">Multi-pass membrane protein</topology>
    </subcellularLocation>
</comment>
<feature type="transmembrane region" description="Helical" evidence="5">
    <location>
        <begin position="308"/>
        <end position="328"/>
    </location>
</feature>
<sequence>MTSVLASVKGPEIDWAAFSPLLGLFGGALIVLMVGLSSPRVIRAHGVPALTIAAFGATIGLLIWEWNEQVSLIQDALILDRLTILITLLVCVAGIASTLLAWREQAAREIAHGEFFSLLLIAAGGMVVLAASRNLVTTFVGLELLSLPLYILCASRLRSERSLESGLKYLIVGSVGSATLLYGFAMLYGATGETDYAGILTQVVKEGLMGDALFLAAIGMTIVGLAFKASLAPFHQWTPDVYEGAPTPVTAFMSVATKAAALGVIVRLFFTALLPGVDDWRPAWIAIAVISILVGNVGALGQRSLKRMLAFSSIAQAGYLLVGVVVVTELGAEAVVLYLVVYLLANLAAFAVITVRERETGSDAIGSLRGLGARSPILAGAMTLAMLSLAGIPATAGFIGKFRLIEAAADGGYTWLGIVIVVGSMISLAYYLPVVAAMWRPDTEPGVDPATGRAVLAGGAQEAEAERGGWEATLVAAVMGAAILVFGIVPQPLFELVGDVLKGFGTG</sequence>
<feature type="transmembrane region" description="Helical" evidence="5">
    <location>
        <begin position="376"/>
        <end position="400"/>
    </location>
</feature>
<feature type="transmembrane region" description="Helical" evidence="5">
    <location>
        <begin position="169"/>
        <end position="188"/>
    </location>
</feature>
<dbReference type="InterPro" id="IPR001750">
    <property type="entry name" value="ND/Mrp_TM"/>
</dbReference>
<protein>
    <submittedName>
        <fullName evidence="7">Unannotated protein</fullName>
    </submittedName>
</protein>
<dbReference type="NCBIfam" id="TIGR01770">
    <property type="entry name" value="NDH_I_N"/>
    <property type="match status" value="1"/>
</dbReference>
<dbReference type="PANTHER" id="PTHR22773">
    <property type="entry name" value="NADH DEHYDROGENASE"/>
    <property type="match status" value="1"/>
</dbReference>
<evidence type="ECO:0000256" key="5">
    <source>
        <dbReference type="SAM" id="Phobius"/>
    </source>
</evidence>
<keyword evidence="2 5" id="KW-0812">Transmembrane</keyword>
<dbReference type="GO" id="GO:0042773">
    <property type="term" value="P:ATP synthesis coupled electron transport"/>
    <property type="evidence" value="ECO:0007669"/>
    <property type="project" value="InterPro"/>
</dbReference>
<evidence type="ECO:0000259" key="6">
    <source>
        <dbReference type="Pfam" id="PF00361"/>
    </source>
</evidence>
<feature type="transmembrane region" description="Helical" evidence="5">
    <location>
        <begin position="84"/>
        <end position="102"/>
    </location>
</feature>
<feature type="transmembrane region" description="Helical" evidence="5">
    <location>
        <begin position="474"/>
        <end position="494"/>
    </location>
</feature>
<dbReference type="GO" id="GO:0008137">
    <property type="term" value="F:NADH dehydrogenase (ubiquinone) activity"/>
    <property type="evidence" value="ECO:0007669"/>
    <property type="project" value="InterPro"/>
</dbReference>
<keyword evidence="3 5" id="KW-1133">Transmembrane helix</keyword>
<dbReference type="EMBL" id="CAFBMX010000008">
    <property type="protein sequence ID" value="CAB4937625.1"/>
    <property type="molecule type" value="Genomic_DNA"/>
</dbReference>
<proteinExistence type="inferred from homology"/>
<dbReference type="HAMAP" id="MF_00445">
    <property type="entry name" value="NDH1_NuoN_1"/>
    <property type="match status" value="1"/>
</dbReference>
<feature type="transmembrane region" description="Helical" evidence="5">
    <location>
        <begin position="283"/>
        <end position="301"/>
    </location>
</feature>
<feature type="transmembrane region" description="Helical" evidence="5">
    <location>
        <begin position="46"/>
        <end position="64"/>
    </location>
</feature>
<dbReference type="AlphaFoldDB" id="A0A6J7J333"/>
<dbReference type="InterPro" id="IPR010096">
    <property type="entry name" value="NADH-Q_OxRdtase_suN/2"/>
</dbReference>
<keyword evidence="4 5" id="KW-0472">Membrane</keyword>
<feature type="transmembrane region" description="Helical" evidence="5">
    <location>
        <begin position="334"/>
        <end position="355"/>
    </location>
</feature>
<dbReference type="Pfam" id="PF00361">
    <property type="entry name" value="Proton_antipo_M"/>
    <property type="match status" value="1"/>
</dbReference>
<name>A0A6J7J333_9ZZZZ</name>
<organism evidence="7">
    <name type="scientific">freshwater metagenome</name>
    <dbReference type="NCBI Taxonomy" id="449393"/>
    <lineage>
        <taxon>unclassified sequences</taxon>
        <taxon>metagenomes</taxon>
        <taxon>ecological metagenomes</taxon>
    </lineage>
</organism>
<feature type="transmembrane region" description="Helical" evidence="5">
    <location>
        <begin position="412"/>
        <end position="432"/>
    </location>
</feature>